<dbReference type="PANTHER" id="PTHR38685">
    <property type="entry name" value="CELL DIVISION PROTEIN ZIPA"/>
    <property type="match status" value="1"/>
</dbReference>
<evidence type="ECO:0000256" key="10">
    <source>
        <dbReference type="SAM" id="MobiDB-lite"/>
    </source>
</evidence>
<evidence type="ECO:0000313" key="12">
    <source>
        <dbReference type="EMBL" id="MFC4364267.1"/>
    </source>
</evidence>
<comment type="function">
    <text evidence="8 9">Essential cell division protein that stabilizes the FtsZ protofilaments by cross-linking them and that serves as a cytoplasmic membrane anchor for the Z ring. Also required for the recruitment to the septal ring of downstream cell division proteins.</text>
</comment>
<dbReference type="NCBIfam" id="TIGR02205">
    <property type="entry name" value="septum_zipA"/>
    <property type="match status" value="1"/>
</dbReference>
<evidence type="ECO:0000256" key="4">
    <source>
        <dbReference type="ARBA" id="ARBA00022692"/>
    </source>
</evidence>
<protein>
    <recommendedName>
        <fullName evidence="8 9">Cell division protein ZipA</fullName>
    </recommendedName>
</protein>
<keyword evidence="5 8" id="KW-1133">Transmembrane helix</keyword>
<dbReference type="HAMAP" id="MF_00509">
    <property type="entry name" value="ZipA"/>
    <property type="match status" value="1"/>
</dbReference>
<feature type="region of interest" description="Disordered" evidence="10">
    <location>
        <begin position="190"/>
        <end position="213"/>
    </location>
</feature>
<sequence>MREWLTVIIACLIIGVLLDGLRRMRAAKRGDMKMSLSMHKGTNKDDLAAYGSELPNGGARVVAKREALAAQAKAPKAEPAKPVVKAAAAKTSAPKASTPKPVPAKPAKPAVPPVTQAELDLDQHVPLLMNVDDDPVAEPLDMFEDDDNRREPSFSASADVDDEIDAADAVEAEDEAVDDEQDDYDRVLFSGRSESPQASSAASFTDADEADDDAEPEEVFVINVMAPKGEVFIGEAIKDAILTAGMRFGSRKIFHMHEDLDGEGAIQFSLVNMVQPGVFDLHKMDQIETRGLSLFMTLPSEAESLPAYEAMVKAARFLAEDLGGELRDEQHSTLTAQTIEHNRARVSEYERKLQLAKARQ</sequence>
<evidence type="ECO:0000313" key="13">
    <source>
        <dbReference type="Proteomes" id="UP001595840"/>
    </source>
</evidence>
<feature type="region of interest" description="Disordered" evidence="10">
    <location>
        <begin position="137"/>
        <end position="163"/>
    </location>
</feature>
<dbReference type="InterPro" id="IPR036765">
    <property type="entry name" value="ZipA_FtsZ-bd_C_sf"/>
</dbReference>
<evidence type="ECO:0000256" key="1">
    <source>
        <dbReference type="ARBA" id="ARBA00022475"/>
    </source>
</evidence>
<dbReference type="SMART" id="SM00771">
    <property type="entry name" value="ZipA_C"/>
    <property type="match status" value="1"/>
</dbReference>
<dbReference type="InterPro" id="IPR011919">
    <property type="entry name" value="Cell_div_ZipA"/>
</dbReference>
<evidence type="ECO:0000256" key="7">
    <source>
        <dbReference type="ARBA" id="ARBA00023306"/>
    </source>
</evidence>
<keyword evidence="1 8" id="KW-1003">Cell membrane</keyword>
<comment type="caution">
    <text evidence="12">The sequence shown here is derived from an EMBL/GenBank/DDBJ whole genome shotgun (WGS) entry which is preliminary data.</text>
</comment>
<keyword evidence="6 8" id="KW-0472">Membrane</keyword>
<keyword evidence="4 8" id="KW-0812">Transmembrane</keyword>
<evidence type="ECO:0000256" key="9">
    <source>
        <dbReference type="RuleBase" id="RU003612"/>
    </source>
</evidence>
<dbReference type="Pfam" id="PF04354">
    <property type="entry name" value="ZipA_C"/>
    <property type="match status" value="1"/>
</dbReference>
<gene>
    <name evidence="8 12" type="primary">zipA</name>
    <name evidence="12" type="ORF">ACFOX3_18295</name>
</gene>
<evidence type="ECO:0000259" key="11">
    <source>
        <dbReference type="SMART" id="SM00771"/>
    </source>
</evidence>
<keyword evidence="3 8" id="KW-0132">Cell division</keyword>
<dbReference type="PANTHER" id="PTHR38685:SF1">
    <property type="entry name" value="CELL DIVISION PROTEIN ZIPA"/>
    <property type="match status" value="1"/>
</dbReference>
<dbReference type="EMBL" id="JBHSCX010000021">
    <property type="protein sequence ID" value="MFC4364267.1"/>
    <property type="molecule type" value="Genomic_DNA"/>
</dbReference>
<dbReference type="Gene3D" id="3.30.1400.10">
    <property type="entry name" value="ZipA, C-terminal FtsZ-binding domain"/>
    <property type="match status" value="1"/>
</dbReference>
<evidence type="ECO:0000256" key="3">
    <source>
        <dbReference type="ARBA" id="ARBA00022618"/>
    </source>
</evidence>
<feature type="compositionally biased region" description="Acidic residues" evidence="10">
    <location>
        <begin position="137"/>
        <end position="146"/>
    </location>
</feature>
<keyword evidence="2 8" id="KW-0997">Cell inner membrane</keyword>
<evidence type="ECO:0000256" key="8">
    <source>
        <dbReference type="HAMAP-Rule" id="MF_00509"/>
    </source>
</evidence>
<comment type="subunit">
    <text evidence="8">Interacts with FtsZ via their C-terminal domains.</text>
</comment>
<keyword evidence="13" id="KW-1185">Reference proteome</keyword>
<comment type="subcellular location">
    <subcellularLocation>
        <location evidence="8">Cell inner membrane</location>
        <topology evidence="8">Single-pass type I membrane protein</topology>
    </subcellularLocation>
    <text evidence="8">Localizes to the Z ring in an FtsZ-dependent manner.</text>
</comment>
<organism evidence="12 13">
    <name type="scientific">Simiduia curdlanivorans</name>
    <dbReference type="NCBI Taxonomy" id="1492769"/>
    <lineage>
        <taxon>Bacteria</taxon>
        <taxon>Pseudomonadati</taxon>
        <taxon>Pseudomonadota</taxon>
        <taxon>Gammaproteobacteria</taxon>
        <taxon>Cellvibrionales</taxon>
        <taxon>Cellvibrionaceae</taxon>
        <taxon>Simiduia</taxon>
    </lineage>
</organism>
<keyword evidence="7 8" id="KW-0131">Cell cycle</keyword>
<dbReference type="InterPro" id="IPR007449">
    <property type="entry name" value="ZipA_FtsZ-bd_C"/>
</dbReference>
<dbReference type="GO" id="GO:0051301">
    <property type="term" value="P:cell division"/>
    <property type="evidence" value="ECO:0007669"/>
    <property type="project" value="UniProtKB-KW"/>
</dbReference>
<proteinExistence type="inferred from homology"/>
<evidence type="ECO:0000256" key="2">
    <source>
        <dbReference type="ARBA" id="ARBA00022519"/>
    </source>
</evidence>
<evidence type="ECO:0000256" key="5">
    <source>
        <dbReference type="ARBA" id="ARBA00022989"/>
    </source>
</evidence>
<evidence type="ECO:0000256" key="6">
    <source>
        <dbReference type="ARBA" id="ARBA00023136"/>
    </source>
</evidence>
<dbReference type="RefSeq" id="WP_290262388.1">
    <property type="nucleotide sequence ID" value="NZ_JAUFQG010000004.1"/>
</dbReference>
<feature type="region of interest" description="Disordered" evidence="10">
    <location>
        <begin position="81"/>
        <end position="111"/>
    </location>
</feature>
<feature type="compositionally biased region" description="Low complexity" evidence="10">
    <location>
        <begin position="81"/>
        <end position="99"/>
    </location>
</feature>
<dbReference type="SUPFAM" id="SSF64383">
    <property type="entry name" value="Cell-division protein ZipA, C-terminal domain"/>
    <property type="match status" value="1"/>
</dbReference>
<dbReference type="Proteomes" id="UP001595840">
    <property type="component" value="Unassembled WGS sequence"/>
</dbReference>
<accession>A0ABV8V8M0</accession>
<feature type="compositionally biased region" description="Pro residues" evidence="10">
    <location>
        <begin position="100"/>
        <end position="111"/>
    </location>
</feature>
<name>A0ABV8V8M0_9GAMM</name>
<comment type="similarity">
    <text evidence="8 9">Belongs to the ZipA family.</text>
</comment>
<feature type="domain" description="ZipA C-terminal FtsZ-binding" evidence="11">
    <location>
        <begin position="216"/>
        <end position="346"/>
    </location>
</feature>
<reference evidence="13" key="1">
    <citation type="journal article" date="2019" name="Int. J. Syst. Evol. Microbiol.">
        <title>The Global Catalogue of Microorganisms (GCM) 10K type strain sequencing project: providing services to taxonomists for standard genome sequencing and annotation.</title>
        <authorList>
            <consortium name="The Broad Institute Genomics Platform"/>
            <consortium name="The Broad Institute Genome Sequencing Center for Infectious Disease"/>
            <person name="Wu L."/>
            <person name="Ma J."/>
        </authorList>
    </citation>
    <scope>NUCLEOTIDE SEQUENCE [LARGE SCALE GENOMIC DNA]</scope>
    <source>
        <strain evidence="13">CECT 8570</strain>
    </source>
</reference>